<name>A0A4Z1J9J4_9HELO</name>
<evidence type="ECO:0000313" key="3">
    <source>
        <dbReference type="Proteomes" id="UP000297452"/>
    </source>
</evidence>
<dbReference type="EMBL" id="PQXJ01000001">
    <property type="protein sequence ID" value="TGO70361.1"/>
    <property type="molecule type" value="Genomic_DNA"/>
</dbReference>
<accession>A0A4Z1J9J4</accession>
<dbReference type="OrthoDB" id="3550908at2759"/>
<evidence type="ECO:0000313" key="2">
    <source>
        <dbReference type="EMBL" id="TGO70361.1"/>
    </source>
</evidence>
<reference evidence="2 3" key="1">
    <citation type="submission" date="2017-12" db="EMBL/GenBank/DDBJ databases">
        <title>Comparative genomics of Botrytis spp.</title>
        <authorList>
            <person name="Valero-Jimenez C.A."/>
            <person name="Tapia P."/>
            <person name="Veloso J."/>
            <person name="Silva-Moreno E."/>
            <person name="Staats M."/>
            <person name="Valdes J.H."/>
            <person name="Van Kan J.A.L."/>
        </authorList>
    </citation>
    <scope>NUCLEOTIDE SEQUENCE [LARGE SCALE GENOMIC DNA]</scope>
    <source>
        <strain evidence="2 3">MUCL2120</strain>
    </source>
</reference>
<sequence length="350" mass="39022">MALYEKYETTWPTMWEIVQTHDCDLTLAAVEASRAKWTATIKNKAIYADYHLQVKMYYVEKLMWLDLFKGYPFPGVKPKPIAHAVTTPVAPASAAKGRRLNNTSNADFRLASRSNTFITGQSSAQKKVNTPQTQSDAVPSPSKIIGNSEDVESRQGCGQGAENLSPRPSATAVLHPTSEKIPCPDAAAHSPSIESSAGKRKRTISDLDALPQSETAVTEQTKRLKLQQSPQLDTMKPLWDRPRYGISVPASPTVAEMLMSRKAAVERHFGVRFEYSLHKEELIFYCEPVDIGSMTYNDAVELCEPAFKFLIEFLRNSFGQSGCIDDYLKLSNRVTKEKGDRNKQANRSLL</sequence>
<feature type="compositionally biased region" description="Polar residues" evidence="1">
    <location>
        <begin position="119"/>
        <end position="137"/>
    </location>
</feature>
<proteinExistence type="predicted"/>
<organism evidence="2 3">
    <name type="scientific">Botryotinia narcissicola</name>
    <dbReference type="NCBI Taxonomy" id="278944"/>
    <lineage>
        <taxon>Eukaryota</taxon>
        <taxon>Fungi</taxon>
        <taxon>Dikarya</taxon>
        <taxon>Ascomycota</taxon>
        <taxon>Pezizomycotina</taxon>
        <taxon>Leotiomycetes</taxon>
        <taxon>Helotiales</taxon>
        <taxon>Sclerotiniaceae</taxon>
        <taxon>Botryotinia</taxon>
    </lineage>
</organism>
<gene>
    <name evidence="2" type="ORF">BOTNAR_0001g00360</name>
</gene>
<dbReference type="Proteomes" id="UP000297452">
    <property type="component" value="Unassembled WGS sequence"/>
</dbReference>
<evidence type="ECO:0000256" key="1">
    <source>
        <dbReference type="SAM" id="MobiDB-lite"/>
    </source>
</evidence>
<feature type="region of interest" description="Disordered" evidence="1">
    <location>
        <begin position="119"/>
        <end position="207"/>
    </location>
</feature>
<keyword evidence="3" id="KW-1185">Reference proteome</keyword>
<protein>
    <submittedName>
        <fullName evidence="2">Uncharacterized protein</fullName>
    </submittedName>
</protein>
<comment type="caution">
    <text evidence="2">The sequence shown here is derived from an EMBL/GenBank/DDBJ whole genome shotgun (WGS) entry which is preliminary data.</text>
</comment>
<dbReference type="AlphaFoldDB" id="A0A4Z1J9J4"/>